<evidence type="ECO:0000313" key="1">
    <source>
        <dbReference type="EMBL" id="CUH39134.1"/>
    </source>
</evidence>
<protein>
    <submittedName>
        <fullName evidence="1">Uncharacterized protein</fullName>
    </submittedName>
</protein>
<name>A0A0M7BBE7_9RHOB</name>
<dbReference type="RefSeq" id="WP_055663367.1">
    <property type="nucleotide sequence ID" value="NZ_CYPR01000112.1"/>
</dbReference>
<accession>A0A0M7BBE7</accession>
<evidence type="ECO:0000313" key="2">
    <source>
        <dbReference type="Proteomes" id="UP000049455"/>
    </source>
</evidence>
<sequence>MTEIFTNEPGLCSIELFRVALSESSVKLRLKAIENVKHDVVSERLALLSQDEGADWASDPANAELVRWAAASLAKRHGEGRIWLGTPPAPTHALSA</sequence>
<keyword evidence="2" id="KW-1185">Reference proteome</keyword>
<dbReference type="AlphaFoldDB" id="A0A0M7BBE7"/>
<proteinExistence type="predicted"/>
<gene>
    <name evidence="1" type="ORF">JSE7799_01855</name>
</gene>
<dbReference type="OrthoDB" id="7728378at2"/>
<dbReference type="EMBL" id="CYPR01000112">
    <property type="protein sequence ID" value="CUH39134.1"/>
    <property type="molecule type" value="Genomic_DNA"/>
</dbReference>
<dbReference type="STRING" id="313367.JSE7799_01855"/>
<organism evidence="1 2">
    <name type="scientific">Jannaschia seosinensis</name>
    <dbReference type="NCBI Taxonomy" id="313367"/>
    <lineage>
        <taxon>Bacteria</taxon>
        <taxon>Pseudomonadati</taxon>
        <taxon>Pseudomonadota</taxon>
        <taxon>Alphaproteobacteria</taxon>
        <taxon>Rhodobacterales</taxon>
        <taxon>Roseobacteraceae</taxon>
        <taxon>Jannaschia</taxon>
    </lineage>
</organism>
<dbReference type="Proteomes" id="UP000049455">
    <property type="component" value="Unassembled WGS sequence"/>
</dbReference>
<reference evidence="1 2" key="1">
    <citation type="submission" date="2015-09" db="EMBL/GenBank/DDBJ databases">
        <authorList>
            <person name="Jackson K.R."/>
            <person name="Lunt B.L."/>
            <person name="Fisher J.N.B."/>
            <person name="Gardner A.V."/>
            <person name="Bailey M.E."/>
            <person name="Deus L.M."/>
            <person name="Earl A.S."/>
            <person name="Gibby P.D."/>
            <person name="Hartmann K.A."/>
            <person name="Liu J.E."/>
            <person name="Manci A.M."/>
            <person name="Nielsen D.A."/>
            <person name="Solomon M.B."/>
            <person name="Breakwell D.P."/>
            <person name="Burnett S.H."/>
            <person name="Grose J.H."/>
        </authorList>
    </citation>
    <scope>NUCLEOTIDE SEQUENCE [LARGE SCALE GENOMIC DNA]</scope>
    <source>
        <strain evidence="1 2">CECT 7799</strain>
    </source>
</reference>